<organism evidence="2 3">
    <name type="scientific">Asterophora parasitica</name>
    <dbReference type="NCBI Taxonomy" id="117018"/>
    <lineage>
        <taxon>Eukaryota</taxon>
        <taxon>Fungi</taxon>
        <taxon>Dikarya</taxon>
        <taxon>Basidiomycota</taxon>
        <taxon>Agaricomycotina</taxon>
        <taxon>Agaricomycetes</taxon>
        <taxon>Agaricomycetidae</taxon>
        <taxon>Agaricales</taxon>
        <taxon>Tricholomatineae</taxon>
        <taxon>Lyophyllaceae</taxon>
        <taxon>Asterophora</taxon>
    </lineage>
</organism>
<name>A0A9P7KA22_9AGAR</name>
<gene>
    <name evidence="2" type="ORF">DXG03_009130</name>
</gene>
<dbReference type="EMBL" id="JABCKV010000083">
    <property type="protein sequence ID" value="KAG5644111.1"/>
    <property type="molecule type" value="Genomic_DNA"/>
</dbReference>
<feature type="compositionally biased region" description="Basic and acidic residues" evidence="1">
    <location>
        <begin position="78"/>
        <end position="88"/>
    </location>
</feature>
<keyword evidence="3" id="KW-1185">Reference proteome</keyword>
<dbReference type="AlphaFoldDB" id="A0A9P7KA22"/>
<feature type="compositionally biased region" description="Acidic residues" evidence="1">
    <location>
        <begin position="89"/>
        <end position="99"/>
    </location>
</feature>
<dbReference type="OrthoDB" id="2553859at2759"/>
<accession>A0A9P7KA22</accession>
<evidence type="ECO:0000313" key="3">
    <source>
        <dbReference type="Proteomes" id="UP000775547"/>
    </source>
</evidence>
<evidence type="ECO:0000313" key="2">
    <source>
        <dbReference type="EMBL" id="KAG5644111.1"/>
    </source>
</evidence>
<protein>
    <submittedName>
        <fullName evidence="2">Uncharacterized protein</fullName>
    </submittedName>
</protein>
<reference evidence="2" key="1">
    <citation type="submission" date="2020-07" db="EMBL/GenBank/DDBJ databases">
        <authorList>
            <person name="Nieuwenhuis M."/>
            <person name="Van De Peppel L.J.J."/>
        </authorList>
    </citation>
    <scope>NUCLEOTIDE SEQUENCE</scope>
    <source>
        <strain evidence="2">AP01</strain>
        <tissue evidence="2">Mycelium</tissue>
    </source>
</reference>
<evidence type="ECO:0000256" key="1">
    <source>
        <dbReference type="SAM" id="MobiDB-lite"/>
    </source>
</evidence>
<proteinExistence type="predicted"/>
<sequence length="99" mass="10866">MSATTITISYELNPPAQIVEDAASLSTSKAQTFPVNANPAEGQEKYYGALQKAIAVAKDQLGQELTAWRDAVGKAELSKETQKTLKYDAEEEEEEEEEQ</sequence>
<feature type="region of interest" description="Disordered" evidence="1">
    <location>
        <begin position="78"/>
        <end position="99"/>
    </location>
</feature>
<reference evidence="2" key="2">
    <citation type="submission" date="2021-10" db="EMBL/GenBank/DDBJ databases">
        <title>Phylogenomics reveals ancestral predisposition of the termite-cultivated fungus Termitomyces towards a domesticated lifestyle.</title>
        <authorList>
            <person name="Auxier B."/>
            <person name="Grum-Grzhimaylo A."/>
            <person name="Cardenas M.E."/>
            <person name="Lodge J.D."/>
            <person name="Laessoe T."/>
            <person name="Pedersen O."/>
            <person name="Smith M.E."/>
            <person name="Kuyper T.W."/>
            <person name="Franco-Molano E.A."/>
            <person name="Baroni T.J."/>
            <person name="Aanen D.K."/>
        </authorList>
    </citation>
    <scope>NUCLEOTIDE SEQUENCE</scope>
    <source>
        <strain evidence="2">AP01</strain>
        <tissue evidence="2">Mycelium</tissue>
    </source>
</reference>
<comment type="caution">
    <text evidence="2">The sequence shown here is derived from an EMBL/GenBank/DDBJ whole genome shotgun (WGS) entry which is preliminary data.</text>
</comment>
<dbReference type="Proteomes" id="UP000775547">
    <property type="component" value="Unassembled WGS sequence"/>
</dbReference>